<keyword evidence="2" id="KW-0540">Nuclease</keyword>
<dbReference type="Gene3D" id="3.30.420.10">
    <property type="entry name" value="Ribonuclease H-like superfamily/Ribonuclease H"/>
    <property type="match status" value="1"/>
</dbReference>
<dbReference type="AlphaFoldDB" id="U7V170"/>
<accession>U7V170</accession>
<dbReference type="NCBIfam" id="NF005927">
    <property type="entry name" value="PRK07942.1"/>
    <property type="match status" value="1"/>
</dbReference>
<dbReference type="RefSeq" id="WP_023134073.1">
    <property type="nucleotide sequence ID" value="NZ_KI518032.1"/>
</dbReference>
<dbReference type="HOGENOM" id="CLU_047806_5_0_11"/>
<dbReference type="CDD" id="cd06127">
    <property type="entry name" value="DEDDh"/>
    <property type="match status" value="1"/>
</dbReference>
<dbReference type="GeneID" id="93862624"/>
<comment type="caution">
    <text evidence="2">The sequence shown here is derived from an EMBL/GenBank/DDBJ whole genome shotgun (WGS) entry which is preliminary data.</text>
</comment>
<keyword evidence="2" id="KW-0378">Hydrolase</keyword>
<organism evidence="2 3">
    <name type="scientific">Rothia aeria F0184</name>
    <dbReference type="NCBI Taxonomy" id="888019"/>
    <lineage>
        <taxon>Bacteria</taxon>
        <taxon>Bacillati</taxon>
        <taxon>Actinomycetota</taxon>
        <taxon>Actinomycetes</taxon>
        <taxon>Micrococcales</taxon>
        <taxon>Micrococcaceae</taxon>
        <taxon>Rothia</taxon>
    </lineage>
</organism>
<evidence type="ECO:0000313" key="2">
    <source>
        <dbReference type="EMBL" id="ERT65442.1"/>
    </source>
</evidence>
<reference evidence="2 3" key="1">
    <citation type="submission" date="2013-08" db="EMBL/GenBank/DDBJ databases">
        <authorList>
            <person name="Weinstock G."/>
            <person name="Sodergren E."/>
            <person name="Wylie T."/>
            <person name="Fulton L."/>
            <person name="Fulton R."/>
            <person name="Fronick C."/>
            <person name="O'Laughlin M."/>
            <person name="Godfrey J."/>
            <person name="Miner T."/>
            <person name="Herter B."/>
            <person name="Appelbaum E."/>
            <person name="Cordes M."/>
            <person name="Lek S."/>
            <person name="Wollam A."/>
            <person name="Pepin K.H."/>
            <person name="Palsikar V.B."/>
            <person name="Mitreva M."/>
            <person name="Wilson R.K."/>
        </authorList>
    </citation>
    <scope>NUCLEOTIDE SEQUENCE [LARGE SCALE GENOMIC DNA]</scope>
    <source>
        <strain evidence="2 3">F0184</strain>
    </source>
</reference>
<dbReference type="Proteomes" id="UP000017174">
    <property type="component" value="Unassembled WGS sequence"/>
</dbReference>
<keyword evidence="2" id="KW-0269">Exonuclease</keyword>
<dbReference type="EMBL" id="AXZG01000053">
    <property type="protein sequence ID" value="ERT65442.1"/>
    <property type="molecule type" value="Genomic_DNA"/>
</dbReference>
<evidence type="ECO:0000259" key="1">
    <source>
        <dbReference type="SMART" id="SM00479"/>
    </source>
</evidence>
<dbReference type="InterPro" id="IPR036397">
    <property type="entry name" value="RNaseH_sf"/>
</dbReference>
<dbReference type="GO" id="GO:0004527">
    <property type="term" value="F:exonuclease activity"/>
    <property type="evidence" value="ECO:0007669"/>
    <property type="project" value="UniProtKB-KW"/>
</dbReference>
<gene>
    <name evidence="2" type="ORF">HMPREF0742_01832</name>
</gene>
<evidence type="ECO:0000313" key="3">
    <source>
        <dbReference type="Proteomes" id="UP000017174"/>
    </source>
</evidence>
<dbReference type="SUPFAM" id="SSF53098">
    <property type="entry name" value="Ribonuclease H-like"/>
    <property type="match status" value="1"/>
</dbReference>
<feature type="domain" description="Exonuclease" evidence="1">
    <location>
        <begin position="7"/>
        <end position="184"/>
    </location>
</feature>
<dbReference type="InterPro" id="IPR013520">
    <property type="entry name" value="Ribonucl_H"/>
</dbReference>
<dbReference type="PATRIC" id="fig|888019.4.peg.1548"/>
<name>U7V170_9MICC</name>
<dbReference type="Pfam" id="PF00929">
    <property type="entry name" value="RNase_T"/>
    <property type="match status" value="1"/>
</dbReference>
<dbReference type="InterPro" id="IPR012337">
    <property type="entry name" value="RNaseH-like_sf"/>
</dbReference>
<dbReference type="SMART" id="SM00479">
    <property type="entry name" value="EXOIII"/>
    <property type="match status" value="1"/>
</dbReference>
<dbReference type="GO" id="GO:0003676">
    <property type="term" value="F:nucleic acid binding"/>
    <property type="evidence" value="ECO:0007669"/>
    <property type="project" value="InterPro"/>
</dbReference>
<sequence>MSWIHGPRATFDLETTGVDVETARIVTASLLLLNPDGSVRRAGEWLADPGVEIPEAAAAVHGVTTEYARAHGQPAQQVVWELAGAIGSLFLDGVPVIAFNAAYDFSVLHHEMKRYSIANGELPGGCILDPYIIHKHVIPRKRGNRKLETLAVEHKVQLDNAHTSKDDALAAERLLVKLTERFPAVLDVDAAALHEQQVQWAAQQAADFQAWLRTKPGKENEVIDGRWPVRR</sequence>
<proteinExistence type="predicted"/>
<protein>
    <submittedName>
        <fullName evidence="2">Exonuclease</fullName>
    </submittedName>
</protein>